<dbReference type="EC" id="2.7.13.3" evidence="3"/>
<protein>
    <recommendedName>
        <fullName evidence="3">histidine kinase</fullName>
        <ecNumber evidence="3">2.7.13.3</ecNumber>
    </recommendedName>
</protein>
<evidence type="ECO:0000256" key="8">
    <source>
        <dbReference type="ARBA" id="ARBA00022741"/>
    </source>
</evidence>
<keyword evidence="6" id="KW-0808">Transferase</keyword>
<comment type="catalytic activity">
    <reaction evidence="1">
        <text>ATP + protein L-histidine = ADP + protein N-phospho-L-histidine.</text>
        <dbReference type="EC" id="2.7.13.3"/>
    </reaction>
</comment>
<dbReference type="EMBL" id="VSIX01000026">
    <property type="protein sequence ID" value="TYB31842.1"/>
    <property type="molecule type" value="Genomic_DNA"/>
</dbReference>
<keyword evidence="10" id="KW-0067">ATP-binding</keyword>
<sequence>MKKLKNELFVYFTVPSIIGLILLYVAIIAFFNYEYRTIVLNRFKDRIPIFKEHIFKNYTNMHNKDRMSMRHHMRMRNNMPDMRGRIPYMAFKIYDKNGKIIHSEPPFFDQKEYIKINENRVMNEEKNKYLNLYIKRNRIYSKREKDFLKILFIYSSILLIFLIGIFFYIANKFSNNILNFFMKMKEKFFCIAKGNYDIKIENKYEEFEPFKSGVEDMASLLKKEEERRKDFITNISHDIKTPISIIKANIEGILDDVLKDSKENMKLILQEVDKLENFIKRIKYFDLTEKKEKEWINIKKDLKKYKEKYKNLMEIRLSMSQNFVVKFNRNDFETIFDNLLSNAYKYNEKQAKKCMIKIQKQENRLIIRVIDNGKGIKEENKKLIFEKFYKQDKSRTDRHSMGLGLAIVKKIVNQYEGYIDVKSKEGFYTAIKIVLRNLDYK</sequence>
<evidence type="ECO:0000256" key="6">
    <source>
        <dbReference type="ARBA" id="ARBA00022679"/>
    </source>
</evidence>
<dbReference type="Pfam" id="PF02518">
    <property type="entry name" value="HATPase_c"/>
    <property type="match status" value="1"/>
</dbReference>
<evidence type="ECO:0000256" key="5">
    <source>
        <dbReference type="ARBA" id="ARBA00022553"/>
    </source>
</evidence>
<dbReference type="CDD" id="cd00075">
    <property type="entry name" value="HATPase"/>
    <property type="match status" value="1"/>
</dbReference>
<keyword evidence="17" id="KW-1185">Reference proteome</keyword>
<dbReference type="Proteomes" id="UP000324143">
    <property type="component" value="Unassembled WGS sequence"/>
</dbReference>
<dbReference type="GO" id="GO:0005524">
    <property type="term" value="F:ATP binding"/>
    <property type="evidence" value="ECO:0007669"/>
    <property type="project" value="UniProtKB-KW"/>
</dbReference>
<dbReference type="GO" id="GO:0005886">
    <property type="term" value="C:plasma membrane"/>
    <property type="evidence" value="ECO:0007669"/>
    <property type="project" value="UniProtKB-SubCell"/>
</dbReference>
<dbReference type="InterPro" id="IPR036890">
    <property type="entry name" value="HATPase_C_sf"/>
</dbReference>
<dbReference type="InterPro" id="IPR005467">
    <property type="entry name" value="His_kinase_dom"/>
</dbReference>
<dbReference type="AlphaFoldDB" id="A0A5D0MHG5"/>
<evidence type="ECO:0000256" key="1">
    <source>
        <dbReference type="ARBA" id="ARBA00000085"/>
    </source>
</evidence>
<keyword evidence="5" id="KW-0597">Phosphoprotein</keyword>
<dbReference type="PRINTS" id="PR00344">
    <property type="entry name" value="BCTRLSENSOR"/>
</dbReference>
<dbReference type="InterPro" id="IPR050398">
    <property type="entry name" value="HssS/ArlS-like"/>
</dbReference>
<proteinExistence type="predicted"/>
<evidence type="ECO:0000256" key="3">
    <source>
        <dbReference type="ARBA" id="ARBA00012438"/>
    </source>
</evidence>
<evidence type="ECO:0000313" key="16">
    <source>
        <dbReference type="EMBL" id="TYB31842.1"/>
    </source>
</evidence>
<comment type="caution">
    <text evidence="16">The sequence shown here is derived from an EMBL/GenBank/DDBJ whole genome shotgun (WGS) entry which is preliminary data.</text>
</comment>
<dbReference type="SUPFAM" id="SSF47384">
    <property type="entry name" value="Homodimeric domain of signal transducing histidine kinase"/>
    <property type="match status" value="1"/>
</dbReference>
<dbReference type="PROSITE" id="PS50109">
    <property type="entry name" value="HIS_KIN"/>
    <property type="match status" value="1"/>
</dbReference>
<evidence type="ECO:0000256" key="2">
    <source>
        <dbReference type="ARBA" id="ARBA00004651"/>
    </source>
</evidence>
<keyword evidence="12" id="KW-0902">Two-component regulatory system</keyword>
<evidence type="ECO:0000256" key="10">
    <source>
        <dbReference type="ARBA" id="ARBA00022840"/>
    </source>
</evidence>
<keyword evidence="13 14" id="KW-0472">Membrane</keyword>
<evidence type="ECO:0000259" key="15">
    <source>
        <dbReference type="PROSITE" id="PS50109"/>
    </source>
</evidence>
<evidence type="ECO:0000256" key="14">
    <source>
        <dbReference type="SAM" id="Phobius"/>
    </source>
</evidence>
<keyword evidence="4" id="KW-1003">Cell membrane</keyword>
<dbReference type="CDD" id="cd00082">
    <property type="entry name" value="HisKA"/>
    <property type="match status" value="1"/>
</dbReference>
<dbReference type="SUPFAM" id="SSF55874">
    <property type="entry name" value="ATPase domain of HSP90 chaperone/DNA topoisomerase II/histidine kinase"/>
    <property type="match status" value="1"/>
</dbReference>
<evidence type="ECO:0000256" key="13">
    <source>
        <dbReference type="ARBA" id="ARBA00023136"/>
    </source>
</evidence>
<dbReference type="InterPro" id="IPR003594">
    <property type="entry name" value="HATPase_dom"/>
</dbReference>
<dbReference type="Pfam" id="PF00512">
    <property type="entry name" value="HisKA"/>
    <property type="match status" value="1"/>
</dbReference>
<dbReference type="InterPro" id="IPR036097">
    <property type="entry name" value="HisK_dim/P_sf"/>
</dbReference>
<dbReference type="InterPro" id="IPR003661">
    <property type="entry name" value="HisK_dim/P_dom"/>
</dbReference>
<gene>
    <name evidence="16" type="ORF">FXF47_01860</name>
</gene>
<comment type="subcellular location">
    <subcellularLocation>
        <location evidence="2">Cell membrane</location>
        <topology evidence="2">Multi-pass membrane protein</topology>
    </subcellularLocation>
</comment>
<evidence type="ECO:0000256" key="11">
    <source>
        <dbReference type="ARBA" id="ARBA00022989"/>
    </source>
</evidence>
<keyword evidence="11 14" id="KW-1133">Transmembrane helix</keyword>
<evidence type="ECO:0000256" key="4">
    <source>
        <dbReference type="ARBA" id="ARBA00022475"/>
    </source>
</evidence>
<evidence type="ECO:0000313" key="17">
    <source>
        <dbReference type="Proteomes" id="UP000324143"/>
    </source>
</evidence>
<dbReference type="Gene3D" id="1.10.287.130">
    <property type="match status" value="1"/>
</dbReference>
<accession>A0A5D0MHG5</accession>
<evidence type="ECO:0000256" key="7">
    <source>
        <dbReference type="ARBA" id="ARBA00022692"/>
    </source>
</evidence>
<organism evidence="16 17">
    <name type="scientific">Candidatus Mcinerneyibacterium aminivorans</name>
    <dbReference type="NCBI Taxonomy" id="2703815"/>
    <lineage>
        <taxon>Bacteria</taxon>
        <taxon>Candidatus Macinerneyibacteriota</taxon>
        <taxon>Candidatus Mcinerneyibacteria</taxon>
        <taxon>Candidatus Mcinerneyibacteriales</taxon>
        <taxon>Candidatus Mcinerneyibacteriaceae</taxon>
        <taxon>Candidatus Mcinerneyibacterium</taxon>
    </lineage>
</organism>
<dbReference type="GO" id="GO:0000155">
    <property type="term" value="F:phosphorelay sensor kinase activity"/>
    <property type="evidence" value="ECO:0007669"/>
    <property type="project" value="InterPro"/>
</dbReference>
<dbReference type="PANTHER" id="PTHR45528:SF1">
    <property type="entry name" value="SENSOR HISTIDINE KINASE CPXA"/>
    <property type="match status" value="1"/>
</dbReference>
<dbReference type="Gene3D" id="3.30.565.10">
    <property type="entry name" value="Histidine kinase-like ATPase, C-terminal domain"/>
    <property type="match status" value="1"/>
</dbReference>
<dbReference type="SMART" id="SM00387">
    <property type="entry name" value="HATPase_c"/>
    <property type="match status" value="1"/>
</dbReference>
<feature type="domain" description="Histidine kinase" evidence="15">
    <location>
        <begin position="234"/>
        <end position="439"/>
    </location>
</feature>
<dbReference type="InterPro" id="IPR004358">
    <property type="entry name" value="Sig_transdc_His_kin-like_C"/>
</dbReference>
<reference evidence="16" key="1">
    <citation type="submission" date="2019-08" db="EMBL/GenBank/DDBJ databases">
        <title>Genomic characterization of a novel candidate phylum (ARYD3) from a high temperature, high salinity tertiary oil reservoir in north central Oklahoma, USA.</title>
        <authorList>
            <person name="Youssef N.H."/>
            <person name="Yadav A."/>
            <person name="Elshahed M.S."/>
        </authorList>
    </citation>
    <scope>NUCLEOTIDE SEQUENCE [LARGE SCALE GENOMIC DNA]</scope>
    <source>
        <strain evidence="16">ARYD3</strain>
    </source>
</reference>
<keyword evidence="7 14" id="KW-0812">Transmembrane</keyword>
<keyword evidence="9 16" id="KW-0418">Kinase</keyword>
<name>A0A5D0MHG5_9BACT</name>
<evidence type="ECO:0000256" key="9">
    <source>
        <dbReference type="ARBA" id="ARBA00022777"/>
    </source>
</evidence>
<dbReference type="SMART" id="SM00388">
    <property type="entry name" value="HisKA"/>
    <property type="match status" value="1"/>
</dbReference>
<evidence type="ECO:0000256" key="12">
    <source>
        <dbReference type="ARBA" id="ARBA00023012"/>
    </source>
</evidence>
<feature type="transmembrane region" description="Helical" evidence="14">
    <location>
        <begin position="12"/>
        <end position="33"/>
    </location>
</feature>
<feature type="transmembrane region" description="Helical" evidence="14">
    <location>
        <begin position="147"/>
        <end position="170"/>
    </location>
</feature>
<keyword evidence="8" id="KW-0547">Nucleotide-binding</keyword>
<dbReference type="PANTHER" id="PTHR45528">
    <property type="entry name" value="SENSOR HISTIDINE KINASE CPXA"/>
    <property type="match status" value="1"/>
</dbReference>